<dbReference type="PROSITE" id="PS50109">
    <property type="entry name" value="HIS_KIN"/>
    <property type="match status" value="1"/>
</dbReference>
<dbReference type="CDD" id="cd00075">
    <property type="entry name" value="HATPase"/>
    <property type="match status" value="1"/>
</dbReference>
<dbReference type="SMART" id="SM00387">
    <property type="entry name" value="HATPase_c"/>
    <property type="match status" value="1"/>
</dbReference>
<dbReference type="Proteomes" id="UP000199337">
    <property type="component" value="Unassembled WGS sequence"/>
</dbReference>
<dbReference type="InterPro" id="IPR003594">
    <property type="entry name" value="HATPase_dom"/>
</dbReference>
<evidence type="ECO:0000256" key="1">
    <source>
        <dbReference type="ARBA" id="ARBA00000085"/>
    </source>
</evidence>
<keyword evidence="5" id="KW-0808">Transferase</keyword>
<dbReference type="GO" id="GO:0004673">
    <property type="term" value="F:protein histidine kinase activity"/>
    <property type="evidence" value="ECO:0007669"/>
    <property type="project" value="UniProtKB-EC"/>
</dbReference>
<comment type="catalytic activity">
    <reaction evidence="1">
        <text>ATP + protein L-histidine = ADP + protein N-phospho-L-histidine.</text>
        <dbReference type="EC" id="2.7.13.3"/>
    </reaction>
</comment>
<dbReference type="GO" id="GO:0000160">
    <property type="term" value="P:phosphorelay signal transduction system"/>
    <property type="evidence" value="ECO:0007669"/>
    <property type="project" value="UniProtKB-KW"/>
</dbReference>
<dbReference type="STRING" id="341036.SAMN05660649_03488"/>
<keyword evidence="4" id="KW-0597">Phosphoprotein</keyword>
<keyword evidence="6 9" id="KW-0418">Kinase</keyword>
<keyword evidence="7" id="KW-0902">Two-component regulatory system</keyword>
<dbReference type="AlphaFoldDB" id="A0A1I2WGD4"/>
<evidence type="ECO:0000259" key="8">
    <source>
        <dbReference type="PROSITE" id="PS50109"/>
    </source>
</evidence>
<gene>
    <name evidence="9" type="ORF">SAMN05660649_03488</name>
</gene>
<dbReference type="GO" id="GO:0016020">
    <property type="term" value="C:membrane"/>
    <property type="evidence" value="ECO:0007669"/>
    <property type="project" value="UniProtKB-SubCell"/>
</dbReference>
<accession>A0A1I2WGD4</accession>
<evidence type="ECO:0000256" key="5">
    <source>
        <dbReference type="ARBA" id="ARBA00022679"/>
    </source>
</evidence>
<sequence>MPEQARKLVNEIASQSGKLSFLIQALVKTSRLETGIISVNPQPSSVAELITTSVHAIKTKADEKNITLNIKFNRNIETCFDLKWTEEAMINILDNAVKYTPTGGTISISTTGYELFTRINIEDNGIGIEKGEVNRIFQRFYRSPKVSRYEGVGIGLYLAREIITAGGGYIKVASEPGKGSVFWVFLPNSKEKT</sequence>
<evidence type="ECO:0000256" key="7">
    <source>
        <dbReference type="ARBA" id="ARBA00023012"/>
    </source>
</evidence>
<organism evidence="9 10">
    <name type="scientific">Desulfotruncus arcticus DSM 17038</name>
    <dbReference type="NCBI Taxonomy" id="1121424"/>
    <lineage>
        <taxon>Bacteria</taxon>
        <taxon>Bacillati</taxon>
        <taxon>Bacillota</taxon>
        <taxon>Clostridia</taxon>
        <taxon>Eubacteriales</taxon>
        <taxon>Desulfallaceae</taxon>
        <taxon>Desulfotruncus</taxon>
    </lineage>
</organism>
<dbReference type="FunFam" id="3.30.565.10:FF:000006">
    <property type="entry name" value="Sensor histidine kinase WalK"/>
    <property type="match status" value="1"/>
</dbReference>
<evidence type="ECO:0000313" key="9">
    <source>
        <dbReference type="EMBL" id="SFH00314.1"/>
    </source>
</evidence>
<reference evidence="10" key="1">
    <citation type="submission" date="2016-10" db="EMBL/GenBank/DDBJ databases">
        <authorList>
            <person name="Varghese N."/>
            <person name="Submissions S."/>
        </authorList>
    </citation>
    <scope>NUCLEOTIDE SEQUENCE [LARGE SCALE GENOMIC DNA]</scope>
    <source>
        <strain evidence="10">DSM 17038</strain>
    </source>
</reference>
<evidence type="ECO:0000256" key="2">
    <source>
        <dbReference type="ARBA" id="ARBA00004370"/>
    </source>
</evidence>
<evidence type="ECO:0000256" key="4">
    <source>
        <dbReference type="ARBA" id="ARBA00022553"/>
    </source>
</evidence>
<evidence type="ECO:0000313" key="10">
    <source>
        <dbReference type="Proteomes" id="UP000199337"/>
    </source>
</evidence>
<dbReference type="PANTHER" id="PTHR43711">
    <property type="entry name" value="TWO-COMPONENT HISTIDINE KINASE"/>
    <property type="match status" value="1"/>
</dbReference>
<dbReference type="InterPro" id="IPR050736">
    <property type="entry name" value="Sensor_HK_Regulatory"/>
</dbReference>
<feature type="domain" description="Histidine kinase" evidence="8">
    <location>
        <begin position="1"/>
        <end position="190"/>
    </location>
</feature>
<dbReference type="SUPFAM" id="SSF55874">
    <property type="entry name" value="ATPase domain of HSP90 chaperone/DNA topoisomerase II/histidine kinase"/>
    <property type="match status" value="1"/>
</dbReference>
<dbReference type="PANTHER" id="PTHR43711:SF31">
    <property type="entry name" value="HISTIDINE KINASE"/>
    <property type="match status" value="1"/>
</dbReference>
<dbReference type="InterPro" id="IPR005467">
    <property type="entry name" value="His_kinase_dom"/>
</dbReference>
<evidence type="ECO:0000256" key="3">
    <source>
        <dbReference type="ARBA" id="ARBA00012438"/>
    </source>
</evidence>
<dbReference type="EC" id="2.7.13.3" evidence="3"/>
<keyword evidence="10" id="KW-1185">Reference proteome</keyword>
<dbReference type="InterPro" id="IPR036890">
    <property type="entry name" value="HATPase_C_sf"/>
</dbReference>
<name>A0A1I2WGD4_9FIRM</name>
<evidence type="ECO:0000256" key="6">
    <source>
        <dbReference type="ARBA" id="ARBA00022777"/>
    </source>
</evidence>
<dbReference type="InterPro" id="IPR004358">
    <property type="entry name" value="Sig_transdc_His_kin-like_C"/>
</dbReference>
<dbReference type="PRINTS" id="PR00344">
    <property type="entry name" value="BCTRLSENSOR"/>
</dbReference>
<protein>
    <recommendedName>
        <fullName evidence="3">histidine kinase</fullName>
        <ecNumber evidence="3">2.7.13.3</ecNumber>
    </recommendedName>
</protein>
<comment type="subcellular location">
    <subcellularLocation>
        <location evidence="2">Membrane</location>
    </subcellularLocation>
</comment>
<dbReference type="EMBL" id="FOOX01000013">
    <property type="protein sequence ID" value="SFH00314.1"/>
    <property type="molecule type" value="Genomic_DNA"/>
</dbReference>
<dbReference type="Gene3D" id="3.30.565.10">
    <property type="entry name" value="Histidine kinase-like ATPase, C-terminal domain"/>
    <property type="match status" value="1"/>
</dbReference>
<proteinExistence type="predicted"/>
<dbReference type="Pfam" id="PF02518">
    <property type="entry name" value="HATPase_c"/>
    <property type="match status" value="1"/>
</dbReference>